<evidence type="ECO:0000313" key="2">
    <source>
        <dbReference type="EMBL" id="KAF4354995.1"/>
    </source>
</evidence>
<evidence type="ECO:0000313" key="3">
    <source>
        <dbReference type="Proteomes" id="UP000583929"/>
    </source>
</evidence>
<protein>
    <submittedName>
        <fullName evidence="2">Uncharacterized protein</fullName>
    </submittedName>
</protein>
<dbReference type="Proteomes" id="UP000583929">
    <property type="component" value="Unassembled WGS sequence"/>
</dbReference>
<name>A0A7J6E972_CANSA</name>
<organism evidence="2 3">
    <name type="scientific">Cannabis sativa</name>
    <name type="common">Hemp</name>
    <name type="synonym">Marijuana</name>
    <dbReference type="NCBI Taxonomy" id="3483"/>
    <lineage>
        <taxon>Eukaryota</taxon>
        <taxon>Viridiplantae</taxon>
        <taxon>Streptophyta</taxon>
        <taxon>Embryophyta</taxon>
        <taxon>Tracheophyta</taxon>
        <taxon>Spermatophyta</taxon>
        <taxon>Magnoliopsida</taxon>
        <taxon>eudicotyledons</taxon>
        <taxon>Gunneridae</taxon>
        <taxon>Pentapetalae</taxon>
        <taxon>rosids</taxon>
        <taxon>fabids</taxon>
        <taxon>Rosales</taxon>
        <taxon>Cannabaceae</taxon>
        <taxon>Cannabis</taxon>
    </lineage>
</organism>
<comment type="caution">
    <text evidence="2">The sequence shown here is derived from an EMBL/GenBank/DDBJ whole genome shotgun (WGS) entry which is preliminary data.</text>
</comment>
<sequence length="81" mass="8880">RLPTAQRVDDDGDSLPSQLTTTETTASSPLLADDDAHLLPKSPTESSPTTEPTQPLPLRRRHSSSLSNEDKFINPNSPYHE</sequence>
<reference evidence="2 3" key="1">
    <citation type="journal article" date="2020" name="bioRxiv">
        <title>Sequence and annotation of 42 cannabis genomes reveals extensive copy number variation in cannabinoid synthesis and pathogen resistance genes.</title>
        <authorList>
            <person name="Mckernan K.J."/>
            <person name="Helbert Y."/>
            <person name="Kane L.T."/>
            <person name="Ebling H."/>
            <person name="Zhang L."/>
            <person name="Liu B."/>
            <person name="Eaton Z."/>
            <person name="Mclaughlin S."/>
            <person name="Kingan S."/>
            <person name="Baybayan P."/>
            <person name="Concepcion G."/>
            <person name="Jordan M."/>
            <person name="Riva A."/>
            <person name="Barbazuk W."/>
            <person name="Harkins T."/>
        </authorList>
    </citation>
    <scope>NUCLEOTIDE SEQUENCE [LARGE SCALE GENOMIC DNA]</scope>
    <source>
        <strain evidence="3">cv. Jamaican Lion 4</strain>
        <tissue evidence="2">Leaf</tissue>
    </source>
</reference>
<feature type="region of interest" description="Disordered" evidence="1">
    <location>
        <begin position="1"/>
        <end position="81"/>
    </location>
</feature>
<keyword evidence="3" id="KW-1185">Reference proteome</keyword>
<gene>
    <name evidence="2" type="ORF">G4B88_008470</name>
</gene>
<proteinExistence type="predicted"/>
<dbReference type="AlphaFoldDB" id="A0A7J6E972"/>
<accession>A0A7J6E972</accession>
<evidence type="ECO:0000256" key="1">
    <source>
        <dbReference type="SAM" id="MobiDB-lite"/>
    </source>
</evidence>
<feature type="non-terminal residue" evidence="2">
    <location>
        <position position="81"/>
    </location>
</feature>
<dbReference type="EMBL" id="JAATIQ010000463">
    <property type="protein sequence ID" value="KAF4354995.1"/>
    <property type="molecule type" value="Genomic_DNA"/>
</dbReference>
<feature type="compositionally biased region" description="Polar residues" evidence="1">
    <location>
        <begin position="15"/>
        <end position="25"/>
    </location>
</feature>
<feature type="compositionally biased region" description="Low complexity" evidence="1">
    <location>
        <begin position="39"/>
        <end position="57"/>
    </location>
</feature>